<proteinExistence type="predicted"/>
<comment type="caution">
    <text evidence="1">The sequence shown here is derived from an EMBL/GenBank/DDBJ whole genome shotgun (WGS) entry which is preliminary data.</text>
</comment>
<gene>
    <name evidence="1" type="ORF">GHI93_07625</name>
</gene>
<dbReference type="OrthoDB" id="3477708at2"/>
<keyword evidence="2" id="KW-1185">Reference proteome</keyword>
<dbReference type="EMBL" id="WITJ01000009">
    <property type="protein sequence ID" value="MQW39792.1"/>
    <property type="molecule type" value="Genomic_DNA"/>
</dbReference>
<dbReference type="Proteomes" id="UP000439550">
    <property type="component" value="Unassembled WGS sequence"/>
</dbReference>
<dbReference type="RefSeq" id="WP_153496458.1">
    <property type="nucleotide sequence ID" value="NZ_CAXYUY010000008.1"/>
</dbReference>
<evidence type="ECO:0000313" key="1">
    <source>
        <dbReference type="EMBL" id="MQW39792.1"/>
    </source>
</evidence>
<name>A0A7X1Z8S5_9LACT</name>
<accession>A0A7X1Z8S5</accession>
<protein>
    <submittedName>
        <fullName evidence="1">Uncharacterized protein</fullName>
    </submittedName>
</protein>
<reference evidence="1 2" key="1">
    <citation type="submission" date="2019-10" db="EMBL/GenBank/DDBJ databases">
        <authorList>
            <person name="Dong K."/>
        </authorList>
    </citation>
    <scope>NUCLEOTIDE SEQUENCE [LARGE SCALE GENOMIC DNA]</scope>
    <source>
        <strain evidence="1 2">DSM 28960</strain>
    </source>
</reference>
<organism evidence="1 2">
    <name type="scientific">Lactococcus hircilactis</name>
    <dbReference type="NCBI Taxonomy" id="1494462"/>
    <lineage>
        <taxon>Bacteria</taxon>
        <taxon>Bacillati</taxon>
        <taxon>Bacillota</taxon>
        <taxon>Bacilli</taxon>
        <taxon>Lactobacillales</taxon>
        <taxon>Streptococcaceae</taxon>
        <taxon>Lactococcus</taxon>
    </lineage>
</organism>
<dbReference type="AlphaFoldDB" id="A0A7X1Z8S5"/>
<evidence type="ECO:0000313" key="2">
    <source>
        <dbReference type="Proteomes" id="UP000439550"/>
    </source>
</evidence>
<sequence>MDTIFGKMKFDYGWESPYDFELFGKKYKILLRAEADNETDGISDKQEQSFEIYQTKKATYSKLTQILLETSIDDFEAANYKPTTLLFQQNGEFTILLDDRQNEDDGIAVVLFPNAYVTTQDYYL</sequence>